<dbReference type="EMBL" id="HACA01014358">
    <property type="protein sequence ID" value="CDW31719.1"/>
    <property type="molecule type" value="Transcribed_RNA"/>
</dbReference>
<dbReference type="AlphaFoldDB" id="A0A0K2U0B0"/>
<feature type="compositionally biased region" description="Low complexity" evidence="1">
    <location>
        <begin position="44"/>
        <end position="54"/>
    </location>
</feature>
<name>A0A0K2U0B0_LEPSM</name>
<feature type="non-terminal residue" evidence="2">
    <location>
        <position position="1"/>
    </location>
</feature>
<organism evidence="2">
    <name type="scientific">Lepeophtheirus salmonis</name>
    <name type="common">Salmon louse</name>
    <name type="synonym">Caligus salmonis</name>
    <dbReference type="NCBI Taxonomy" id="72036"/>
    <lineage>
        <taxon>Eukaryota</taxon>
        <taxon>Metazoa</taxon>
        <taxon>Ecdysozoa</taxon>
        <taxon>Arthropoda</taxon>
        <taxon>Crustacea</taxon>
        <taxon>Multicrustacea</taxon>
        <taxon>Hexanauplia</taxon>
        <taxon>Copepoda</taxon>
        <taxon>Siphonostomatoida</taxon>
        <taxon>Caligidae</taxon>
        <taxon>Lepeophtheirus</taxon>
    </lineage>
</organism>
<evidence type="ECO:0000313" key="2">
    <source>
        <dbReference type="EMBL" id="CDW31719.1"/>
    </source>
</evidence>
<protein>
    <submittedName>
        <fullName evidence="2">Uncharacterized protein</fullName>
    </submittedName>
</protein>
<accession>A0A0K2U0B0</accession>
<reference evidence="2" key="1">
    <citation type="submission" date="2014-05" db="EMBL/GenBank/DDBJ databases">
        <authorList>
            <person name="Chronopoulou M."/>
        </authorList>
    </citation>
    <scope>NUCLEOTIDE SEQUENCE</scope>
    <source>
        <tissue evidence="2">Whole organism</tissue>
    </source>
</reference>
<evidence type="ECO:0000256" key="1">
    <source>
        <dbReference type="SAM" id="MobiDB-lite"/>
    </source>
</evidence>
<feature type="region of interest" description="Disordered" evidence="1">
    <location>
        <begin position="31"/>
        <end position="61"/>
    </location>
</feature>
<proteinExistence type="predicted"/>
<sequence>PSQFEECFEGEQLNCHDDLLDHLQSVGIREEGENGINKDFGKNYSDVDSQSYSDSNKDSQL</sequence>